<accession>A0A0E0NXE5</accession>
<protein>
    <submittedName>
        <fullName evidence="1">Uncharacterized protein</fullName>
    </submittedName>
</protein>
<dbReference type="Proteomes" id="UP000008022">
    <property type="component" value="Unassembled WGS sequence"/>
</dbReference>
<proteinExistence type="predicted"/>
<organism evidence="1 2">
    <name type="scientific">Oryza rufipogon</name>
    <name type="common">Brownbeard rice</name>
    <name type="synonym">Asian wild rice</name>
    <dbReference type="NCBI Taxonomy" id="4529"/>
    <lineage>
        <taxon>Eukaryota</taxon>
        <taxon>Viridiplantae</taxon>
        <taxon>Streptophyta</taxon>
        <taxon>Embryophyta</taxon>
        <taxon>Tracheophyta</taxon>
        <taxon>Spermatophyta</taxon>
        <taxon>Magnoliopsida</taxon>
        <taxon>Liliopsida</taxon>
        <taxon>Poales</taxon>
        <taxon>Poaceae</taxon>
        <taxon>BOP clade</taxon>
        <taxon>Oryzoideae</taxon>
        <taxon>Oryzeae</taxon>
        <taxon>Oryzinae</taxon>
        <taxon>Oryza</taxon>
    </lineage>
</organism>
<dbReference type="HOGENOM" id="CLU_181806_0_0_1"/>
<sequence length="89" mass="9904">MATPVGAVFLLESIVTLLFPFLRTLPYVVCGLFIENRSCSSELGNDDLCFILLLCRCKFLVCSPCGFSPVFYFEPCLCEGFGARFSLKN</sequence>
<dbReference type="EnsemblPlants" id="ORUFI03G24440.1">
    <property type="protein sequence ID" value="ORUFI03G24440.1"/>
    <property type="gene ID" value="ORUFI03G24440"/>
</dbReference>
<keyword evidence="2" id="KW-1185">Reference proteome</keyword>
<dbReference type="AlphaFoldDB" id="A0A0E0NXE5"/>
<dbReference type="Gramene" id="ORUFI03G24440.1">
    <property type="protein sequence ID" value="ORUFI03G24440.1"/>
    <property type="gene ID" value="ORUFI03G24440"/>
</dbReference>
<reference evidence="1" key="2">
    <citation type="submission" date="2015-06" db="UniProtKB">
        <authorList>
            <consortium name="EnsemblPlants"/>
        </authorList>
    </citation>
    <scope>IDENTIFICATION</scope>
</reference>
<reference evidence="2" key="1">
    <citation type="submission" date="2013-06" db="EMBL/GenBank/DDBJ databases">
        <authorList>
            <person name="Zhao Q."/>
        </authorList>
    </citation>
    <scope>NUCLEOTIDE SEQUENCE</scope>
    <source>
        <strain evidence="2">cv. W1943</strain>
    </source>
</reference>
<evidence type="ECO:0000313" key="1">
    <source>
        <dbReference type="EnsemblPlants" id="ORUFI03G24440.1"/>
    </source>
</evidence>
<name>A0A0E0NXE5_ORYRU</name>
<evidence type="ECO:0000313" key="2">
    <source>
        <dbReference type="Proteomes" id="UP000008022"/>
    </source>
</evidence>
<dbReference type="OMA" id="CEGFGAR"/>